<gene>
    <name evidence="1" type="ORF">Zmor_014774</name>
    <name evidence="2" type="ORF">Zmor_014806</name>
</gene>
<proteinExistence type="predicted"/>
<reference evidence="2" key="1">
    <citation type="journal article" date="2023" name="G3 (Bethesda)">
        <title>Whole genome assemblies of Zophobas morio and Tenebrio molitor.</title>
        <authorList>
            <person name="Kaur S."/>
            <person name="Stinson S.A."/>
            <person name="diCenzo G.C."/>
        </authorList>
    </citation>
    <scope>NUCLEOTIDE SEQUENCE</scope>
    <source>
        <strain evidence="2">QUZm001</strain>
    </source>
</reference>
<evidence type="ECO:0000313" key="3">
    <source>
        <dbReference type="Proteomes" id="UP001168821"/>
    </source>
</evidence>
<dbReference type="EMBL" id="JALNTZ010000004">
    <property type="protein sequence ID" value="KAJ3655653.1"/>
    <property type="molecule type" value="Genomic_DNA"/>
</dbReference>
<dbReference type="AlphaFoldDB" id="A0AA38MFX0"/>
<sequence length="250" mass="28767">MKAQLSVMQMELKKSIDSNFQGIFDRLTVVEANDRSFQDEIIELKNVVQNEIKRSIDNHLETILTRLTVVESNVSSSQVEIDKLKKCQLDSASSIRDLNNVVAEIEERNTRSLNVLLFNISESAATSYTQKINDDLQHVMTILSPLGSFSPPIKVIRIGTYRPNYSRLLRLTYESMEVARSILRSNKGNPNKRQHFKPDLTKAQREYNNAVYSEFKDRISKGEADIMIKYRNNQPFIMKKTSNNPHVNLN</sequence>
<organism evidence="2 3">
    <name type="scientific">Zophobas morio</name>
    <dbReference type="NCBI Taxonomy" id="2755281"/>
    <lineage>
        <taxon>Eukaryota</taxon>
        <taxon>Metazoa</taxon>
        <taxon>Ecdysozoa</taxon>
        <taxon>Arthropoda</taxon>
        <taxon>Hexapoda</taxon>
        <taxon>Insecta</taxon>
        <taxon>Pterygota</taxon>
        <taxon>Neoptera</taxon>
        <taxon>Endopterygota</taxon>
        <taxon>Coleoptera</taxon>
        <taxon>Polyphaga</taxon>
        <taxon>Cucujiformia</taxon>
        <taxon>Tenebrionidae</taxon>
        <taxon>Zophobas</taxon>
    </lineage>
</organism>
<evidence type="ECO:0000313" key="2">
    <source>
        <dbReference type="EMBL" id="KAJ3655685.1"/>
    </source>
</evidence>
<dbReference type="Proteomes" id="UP001168821">
    <property type="component" value="Unassembled WGS sequence"/>
</dbReference>
<protein>
    <submittedName>
        <fullName evidence="2">Uncharacterized protein</fullName>
    </submittedName>
</protein>
<comment type="caution">
    <text evidence="2">The sequence shown here is derived from an EMBL/GenBank/DDBJ whole genome shotgun (WGS) entry which is preliminary data.</text>
</comment>
<name>A0AA38MFX0_9CUCU</name>
<keyword evidence="3" id="KW-1185">Reference proteome</keyword>
<accession>A0AA38MFX0</accession>
<evidence type="ECO:0000313" key="1">
    <source>
        <dbReference type="EMBL" id="KAJ3655653.1"/>
    </source>
</evidence>
<dbReference type="EMBL" id="JALNTZ010000004">
    <property type="protein sequence ID" value="KAJ3655685.1"/>
    <property type="molecule type" value="Genomic_DNA"/>
</dbReference>